<sequence length="62" mass="7071">MNTEHAYVIYAKPPMPSGWATEEDIAKLFRSFKVIGVRFSKKDADELAAKHKHAKVRRVATQ</sequence>
<dbReference type="EMBL" id="BAABRN010000001">
    <property type="protein sequence ID" value="GAA5500429.1"/>
    <property type="molecule type" value="Genomic_DNA"/>
</dbReference>
<organism evidence="1 2">
    <name type="scientific">Deinococcus xinjiangensis</name>
    <dbReference type="NCBI Taxonomy" id="457454"/>
    <lineage>
        <taxon>Bacteria</taxon>
        <taxon>Thermotogati</taxon>
        <taxon>Deinococcota</taxon>
        <taxon>Deinococci</taxon>
        <taxon>Deinococcales</taxon>
        <taxon>Deinococcaceae</taxon>
        <taxon>Deinococcus</taxon>
    </lineage>
</organism>
<proteinExistence type="predicted"/>
<dbReference type="RefSeq" id="WP_353540413.1">
    <property type="nucleotide sequence ID" value="NZ_BAABRN010000001.1"/>
</dbReference>
<evidence type="ECO:0000313" key="2">
    <source>
        <dbReference type="Proteomes" id="UP001458946"/>
    </source>
</evidence>
<accession>A0ABP9V5E6</accession>
<gene>
    <name evidence="1" type="ORF">Dxin01_00150</name>
</gene>
<comment type="caution">
    <text evidence="1">The sequence shown here is derived from an EMBL/GenBank/DDBJ whole genome shotgun (WGS) entry which is preliminary data.</text>
</comment>
<dbReference type="Proteomes" id="UP001458946">
    <property type="component" value="Unassembled WGS sequence"/>
</dbReference>
<name>A0ABP9V5E6_9DEIO</name>
<protein>
    <recommendedName>
        <fullName evidence="3">RRM domain-containing protein</fullName>
    </recommendedName>
</protein>
<keyword evidence="2" id="KW-1185">Reference proteome</keyword>
<evidence type="ECO:0000313" key="1">
    <source>
        <dbReference type="EMBL" id="GAA5500429.1"/>
    </source>
</evidence>
<evidence type="ECO:0008006" key="3">
    <source>
        <dbReference type="Google" id="ProtNLM"/>
    </source>
</evidence>
<reference evidence="1 2" key="1">
    <citation type="submission" date="2024-02" db="EMBL/GenBank/DDBJ databases">
        <title>Deinococcus xinjiangensis NBRC 107630.</title>
        <authorList>
            <person name="Ichikawa N."/>
            <person name="Katano-Makiyama Y."/>
            <person name="Hidaka K."/>
        </authorList>
    </citation>
    <scope>NUCLEOTIDE SEQUENCE [LARGE SCALE GENOMIC DNA]</scope>
    <source>
        <strain evidence="1 2">NBRC 107630</strain>
    </source>
</reference>